<reference evidence="3" key="1">
    <citation type="submission" date="2018-02" db="EMBL/GenBank/DDBJ databases">
        <authorList>
            <person name="Hausmann B."/>
        </authorList>
    </citation>
    <scope>NUCLEOTIDE SEQUENCE [LARGE SCALE GENOMIC DNA]</scope>
    <source>
        <strain evidence="3">Peat soil MAG SbA5</strain>
    </source>
</reference>
<proteinExistence type="predicted"/>
<protein>
    <submittedName>
        <fullName evidence="2">Nitrogen-fixing NifU-like protein</fullName>
    </submittedName>
</protein>
<feature type="domain" description="NIF system FeS cluster assembly NifU N-terminal" evidence="1">
    <location>
        <begin position="1"/>
        <end position="114"/>
    </location>
</feature>
<gene>
    <name evidence="2" type="ORF">SBA5_180043</name>
</gene>
<sequence>MYSAQVLDHFEHPRNAGTVAEADASARIENPACGDILELTIKVSDGRIEEIRFKAKGCVAAMACGSALTELVRGKTVDEARKLSREELVRVVGGLPAASSHAGHLAMDALGAVLGKLARDH</sequence>
<dbReference type="Gene3D" id="3.90.1010.10">
    <property type="match status" value="1"/>
</dbReference>
<evidence type="ECO:0000313" key="3">
    <source>
        <dbReference type="Proteomes" id="UP000239735"/>
    </source>
</evidence>
<dbReference type="Proteomes" id="UP000239735">
    <property type="component" value="Unassembled WGS sequence"/>
</dbReference>
<dbReference type="GO" id="GO:0005506">
    <property type="term" value="F:iron ion binding"/>
    <property type="evidence" value="ECO:0007669"/>
    <property type="project" value="InterPro"/>
</dbReference>
<dbReference type="GO" id="GO:0016226">
    <property type="term" value="P:iron-sulfur cluster assembly"/>
    <property type="evidence" value="ECO:0007669"/>
    <property type="project" value="InterPro"/>
</dbReference>
<dbReference type="CDD" id="cd06664">
    <property type="entry name" value="IscU_like"/>
    <property type="match status" value="1"/>
</dbReference>
<accession>A0A2N9L6X5</accession>
<dbReference type="Pfam" id="PF01592">
    <property type="entry name" value="NifU_N"/>
    <property type="match status" value="1"/>
</dbReference>
<dbReference type="EMBL" id="OKRB01000073">
    <property type="protein sequence ID" value="SPE19010.1"/>
    <property type="molecule type" value="Genomic_DNA"/>
</dbReference>
<dbReference type="PANTHER" id="PTHR10093">
    <property type="entry name" value="IRON-SULFUR CLUSTER ASSEMBLY ENZYME NIFU HOMOLOG"/>
    <property type="match status" value="1"/>
</dbReference>
<name>A0A2N9L6X5_9BACT</name>
<dbReference type="SUPFAM" id="SSF82649">
    <property type="entry name" value="SufE/NifU"/>
    <property type="match status" value="1"/>
</dbReference>
<dbReference type="AlphaFoldDB" id="A0A2N9L6X5"/>
<organism evidence="2 3">
    <name type="scientific">Candidatus Sulfuritelmatomonas gaucii</name>
    <dbReference type="NCBI Taxonomy" id="2043161"/>
    <lineage>
        <taxon>Bacteria</taxon>
        <taxon>Pseudomonadati</taxon>
        <taxon>Acidobacteriota</taxon>
        <taxon>Terriglobia</taxon>
        <taxon>Terriglobales</taxon>
        <taxon>Acidobacteriaceae</taxon>
        <taxon>Candidatus Sulfuritelmatomonas</taxon>
    </lineage>
</organism>
<dbReference type="GO" id="GO:0051536">
    <property type="term" value="F:iron-sulfur cluster binding"/>
    <property type="evidence" value="ECO:0007669"/>
    <property type="project" value="InterPro"/>
</dbReference>
<dbReference type="InterPro" id="IPR002871">
    <property type="entry name" value="NIF_FeS_clus_asmbl_NifU_N"/>
</dbReference>
<evidence type="ECO:0000259" key="1">
    <source>
        <dbReference type="Pfam" id="PF01592"/>
    </source>
</evidence>
<evidence type="ECO:0000313" key="2">
    <source>
        <dbReference type="EMBL" id="SPE19010.1"/>
    </source>
</evidence>
<dbReference type="OrthoDB" id="9804157at2"/>